<keyword evidence="4" id="KW-0963">Cytoplasm</keyword>
<sequence length="306" mass="34870">MLDIRHMKTLVALRDAGSLVDAARRLHLTQSALSHQLKDLESRLNTRLFERKSRPIRFTRAGLEVLQLADNVLPMIQRTEQTLKKIEAGHDGRLHMAIECHSCFEWLMPAINQFRDHWPDVEIDLTTSFHFQPLEALRRGDIDLVITSDPADDPVVTHIPLFRYQSVLAIANQHPLTQYDWISPEHLSEETLIHYPVDRRRLDIFERFLEPHGIEPSATRETELTLMMIQLVASGRGVACLPNWALQTYLDAGLISVRPLGEAGVWPVLYAAIRKEQSGTQYLKDFIETAAESSFATLEGIVQPEA</sequence>
<dbReference type="PANTHER" id="PTHR30346">
    <property type="entry name" value="TRANSCRIPTIONAL DUAL REGULATOR HCAR-RELATED"/>
    <property type="match status" value="1"/>
</dbReference>
<evidence type="ECO:0000256" key="8">
    <source>
        <dbReference type="ARBA" id="ARBA00023163"/>
    </source>
</evidence>
<dbReference type="InterPro" id="IPR037406">
    <property type="entry name" value="MetR_PBP2"/>
</dbReference>
<keyword evidence="5" id="KW-0028">Amino-acid biosynthesis</keyword>
<dbReference type="GO" id="GO:0005737">
    <property type="term" value="C:cytoplasm"/>
    <property type="evidence" value="ECO:0007669"/>
    <property type="project" value="UniProtKB-SubCell"/>
</dbReference>
<dbReference type="EMBL" id="FTOH01000004">
    <property type="protein sequence ID" value="SIS73641.1"/>
    <property type="molecule type" value="Genomic_DNA"/>
</dbReference>
<evidence type="ECO:0000256" key="5">
    <source>
        <dbReference type="ARBA" id="ARBA00022605"/>
    </source>
</evidence>
<proteinExistence type="inferred from homology"/>
<dbReference type="InterPro" id="IPR036388">
    <property type="entry name" value="WH-like_DNA-bd_sf"/>
</dbReference>
<reference evidence="12" key="1">
    <citation type="submission" date="2017-01" db="EMBL/GenBank/DDBJ databases">
        <authorList>
            <person name="Varghese N."/>
            <person name="Submissions S."/>
        </authorList>
    </citation>
    <scope>NUCLEOTIDE SEQUENCE [LARGE SCALE GENOMIC DNA]</scope>
    <source>
        <strain evidence="12">DSM 24913</strain>
    </source>
</reference>
<gene>
    <name evidence="11" type="ORF">SAMN05421686_10412</name>
</gene>
<evidence type="ECO:0000256" key="3">
    <source>
        <dbReference type="ARBA" id="ARBA00019365"/>
    </source>
</evidence>
<feature type="domain" description="HTH lysR-type" evidence="10">
    <location>
        <begin position="2"/>
        <end position="59"/>
    </location>
</feature>
<name>A0A1N7LIR2_9GAMM</name>
<dbReference type="InterPro" id="IPR036390">
    <property type="entry name" value="WH_DNA-bd_sf"/>
</dbReference>
<comment type="similarity">
    <text evidence="2">Belongs to the LysR transcriptional regulatory family.</text>
</comment>
<organism evidence="11 12">
    <name type="scientific">Thalassolituus maritimus</name>
    <dbReference type="NCBI Taxonomy" id="484498"/>
    <lineage>
        <taxon>Bacteria</taxon>
        <taxon>Pseudomonadati</taxon>
        <taxon>Pseudomonadota</taxon>
        <taxon>Gammaproteobacteria</taxon>
        <taxon>Oceanospirillales</taxon>
        <taxon>Oceanospirillaceae</taxon>
        <taxon>Thalassolituus</taxon>
    </lineage>
</organism>
<evidence type="ECO:0000256" key="2">
    <source>
        <dbReference type="ARBA" id="ARBA00009437"/>
    </source>
</evidence>
<keyword evidence="8" id="KW-0804">Transcription</keyword>
<dbReference type="OrthoDB" id="155872at2"/>
<dbReference type="RefSeq" id="WP_076514901.1">
    <property type="nucleotide sequence ID" value="NZ_FTOH01000004.1"/>
</dbReference>
<accession>A0A1N7LIR2</accession>
<keyword evidence="7" id="KW-0238">DNA-binding</keyword>
<evidence type="ECO:0000256" key="1">
    <source>
        <dbReference type="ARBA" id="ARBA00004496"/>
    </source>
</evidence>
<dbReference type="Gene3D" id="3.40.190.10">
    <property type="entry name" value="Periplasmic binding protein-like II"/>
    <property type="match status" value="2"/>
</dbReference>
<dbReference type="Pfam" id="PF03466">
    <property type="entry name" value="LysR_substrate"/>
    <property type="match status" value="1"/>
</dbReference>
<evidence type="ECO:0000256" key="9">
    <source>
        <dbReference type="ARBA" id="ARBA00023167"/>
    </source>
</evidence>
<dbReference type="PROSITE" id="PS50931">
    <property type="entry name" value="HTH_LYSR"/>
    <property type="match status" value="1"/>
</dbReference>
<dbReference type="SUPFAM" id="SSF53850">
    <property type="entry name" value="Periplasmic binding protein-like II"/>
    <property type="match status" value="1"/>
</dbReference>
<dbReference type="SUPFAM" id="SSF46785">
    <property type="entry name" value="Winged helix' DNA-binding domain"/>
    <property type="match status" value="1"/>
</dbReference>
<evidence type="ECO:0000256" key="7">
    <source>
        <dbReference type="ARBA" id="ARBA00023125"/>
    </source>
</evidence>
<dbReference type="FunFam" id="1.10.10.10:FF:000001">
    <property type="entry name" value="LysR family transcriptional regulator"/>
    <property type="match status" value="1"/>
</dbReference>
<dbReference type="STRING" id="484498.SAMN05421686_10412"/>
<dbReference type="GO" id="GO:0003700">
    <property type="term" value="F:DNA-binding transcription factor activity"/>
    <property type="evidence" value="ECO:0007669"/>
    <property type="project" value="InterPro"/>
</dbReference>
<keyword evidence="12" id="KW-1185">Reference proteome</keyword>
<dbReference type="AlphaFoldDB" id="A0A1N7LIR2"/>
<dbReference type="CDD" id="cd08441">
    <property type="entry name" value="PBP2_MetR"/>
    <property type="match status" value="1"/>
</dbReference>
<dbReference type="InterPro" id="IPR000847">
    <property type="entry name" value="LysR_HTH_N"/>
</dbReference>
<dbReference type="Gene3D" id="1.10.10.10">
    <property type="entry name" value="Winged helix-like DNA-binding domain superfamily/Winged helix DNA-binding domain"/>
    <property type="match status" value="1"/>
</dbReference>
<dbReference type="PRINTS" id="PR00039">
    <property type="entry name" value="HTHLYSR"/>
</dbReference>
<comment type="subcellular location">
    <subcellularLocation>
        <location evidence="1">Cytoplasm</location>
    </subcellularLocation>
</comment>
<dbReference type="Proteomes" id="UP000185639">
    <property type="component" value="Unassembled WGS sequence"/>
</dbReference>
<evidence type="ECO:0000313" key="11">
    <source>
        <dbReference type="EMBL" id="SIS73641.1"/>
    </source>
</evidence>
<evidence type="ECO:0000256" key="6">
    <source>
        <dbReference type="ARBA" id="ARBA00023015"/>
    </source>
</evidence>
<dbReference type="Pfam" id="PF00126">
    <property type="entry name" value="HTH_1"/>
    <property type="match status" value="1"/>
</dbReference>
<dbReference type="PANTHER" id="PTHR30346:SF28">
    <property type="entry name" value="HTH-TYPE TRANSCRIPTIONAL REGULATOR CYNR"/>
    <property type="match status" value="1"/>
</dbReference>
<evidence type="ECO:0000256" key="4">
    <source>
        <dbReference type="ARBA" id="ARBA00022490"/>
    </source>
</evidence>
<dbReference type="InterPro" id="IPR005119">
    <property type="entry name" value="LysR_subst-bd"/>
</dbReference>
<evidence type="ECO:0000259" key="10">
    <source>
        <dbReference type="PROSITE" id="PS50931"/>
    </source>
</evidence>
<protein>
    <recommendedName>
        <fullName evidence="3">HTH-type transcriptional regulator MetR</fullName>
    </recommendedName>
</protein>
<keyword evidence="9" id="KW-0486">Methionine biosynthesis</keyword>
<dbReference type="GO" id="GO:0009086">
    <property type="term" value="P:methionine biosynthetic process"/>
    <property type="evidence" value="ECO:0007669"/>
    <property type="project" value="UniProtKB-KW"/>
</dbReference>
<dbReference type="GO" id="GO:0003677">
    <property type="term" value="F:DNA binding"/>
    <property type="evidence" value="ECO:0007669"/>
    <property type="project" value="UniProtKB-KW"/>
</dbReference>
<keyword evidence="6" id="KW-0805">Transcription regulation</keyword>
<evidence type="ECO:0000313" key="12">
    <source>
        <dbReference type="Proteomes" id="UP000185639"/>
    </source>
</evidence>
<dbReference type="GO" id="GO:0032993">
    <property type="term" value="C:protein-DNA complex"/>
    <property type="evidence" value="ECO:0007669"/>
    <property type="project" value="TreeGrafter"/>
</dbReference>